<evidence type="ECO:0000256" key="1">
    <source>
        <dbReference type="ARBA" id="ARBA00023172"/>
    </source>
</evidence>
<evidence type="ECO:0000259" key="2">
    <source>
        <dbReference type="Pfam" id="PF00589"/>
    </source>
</evidence>
<keyword evidence="1" id="KW-0233">DNA recombination</keyword>
<dbReference type="Gene3D" id="1.10.443.10">
    <property type="entry name" value="Intergrase catalytic core"/>
    <property type="match status" value="1"/>
</dbReference>
<name>A0A8J6YY33_9RHOB</name>
<dbReference type="InterPro" id="IPR002104">
    <property type="entry name" value="Integrase_catalytic"/>
</dbReference>
<dbReference type="GO" id="GO:0015074">
    <property type="term" value="P:DNA integration"/>
    <property type="evidence" value="ECO:0007669"/>
    <property type="project" value="InterPro"/>
</dbReference>
<organism evidence="3 4">
    <name type="scientific">Mangrovicoccus algicola</name>
    <dbReference type="NCBI Taxonomy" id="2771008"/>
    <lineage>
        <taxon>Bacteria</taxon>
        <taxon>Pseudomonadati</taxon>
        <taxon>Pseudomonadota</taxon>
        <taxon>Alphaproteobacteria</taxon>
        <taxon>Rhodobacterales</taxon>
        <taxon>Paracoccaceae</taxon>
        <taxon>Mangrovicoccus</taxon>
    </lineage>
</organism>
<comment type="caution">
    <text evidence="3">The sequence shown here is derived from an EMBL/GenBank/DDBJ whole genome shotgun (WGS) entry which is preliminary data.</text>
</comment>
<evidence type="ECO:0000313" key="4">
    <source>
        <dbReference type="Proteomes" id="UP000609121"/>
    </source>
</evidence>
<dbReference type="SUPFAM" id="SSF56349">
    <property type="entry name" value="DNA breaking-rejoining enzymes"/>
    <property type="match status" value="1"/>
</dbReference>
<feature type="domain" description="Tyr recombinase" evidence="2">
    <location>
        <begin position="352"/>
        <end position="398"/>
    </location>
</feature>
<gene>
    <name evidence="3" type="ORF">ICN82_10705</name>
</gene>
<dbReference type="InterPro" id="IPR011010">
    <property type="entry name" value="DNA_brk_join_enz"/>
</dbReference>
<dbReference type="GO" id="GO:0006310">
    <property type="term" value="P:DNA recombination"/>
    <property type="evidence" value="ECO:0007669"/>
    <property type="project" value="UniProtKB-KW"/>
</dbReference>
<accession>A0A8J6YY33</accession>
<reference evidence="3" key="1">
    <citation type="submission" date="2020-09" db="EMBL/GenBank/DDBJ databases">
        <title>A novel bacterium of genus Mangrovicoccus, isolated from South China Sea.</title>
        <authorList>
            <person name="Huang H."/>
            <person name="Mo K."/>
            <person name="Hu Y."/>
        </authorList>
    </citation>
    <scope>NUCLEOTIDE SEQUENCE</scope>
    <source>
        <strain evidence="3">HB182678</strain>
    </source>
</reference>
<sequence length="534" mass="58919">MTDRIIVDDLRFNPETGLYRREDGVEVALAHDAARDLWVSPDGAEYVQNLNRIADPVYMRIDGGLWRTRFNGTVFSVDWNAFDLPAWVLPELKAVLIQRLRVRCRRELARMGTMLAALQDMSPAAFDGHASLGDLTAAELAAVMLGLQPVSAEYASYFRSLYADLELMGHPGCTEEKLEQLRQYRLTSKTALPDVRAWDPGSGALTTSELEILRGNLLPPPKPETDTEHFCRLMLRTLAALGRRPAQMLAVMADGIFRRPQDPGLPAVVYVPGAKAQRNGAPRPYDLPDDLYDDLMRFAERPAIREAQAHLGLFFVTPLTHQTRVAGPKAAGPCTVLLQDWIARIGILSPRTGEPLHVTPTRLRHTVATQLARKGWSKADIREFLEHNSDTSVDAYIDAVGNDMTPALERADRALGGVFSDLASSFQGKVVARPAGKIDKPVIVPDLVNRAIIGQCGKTGTCRHSPFAACLAGCAHFLFFRDADVDAAEDFLRGEHERWRQAEGNAQRTRIQDDFARINAGLQAAGIAAGREDD</sequence>
<dbReference type="RefSeq" id="WP_193182530.1">
    <property type="nucleotide sequence ID" value="NZ_JACVXA010000029.1"/>
</dbReference>
<keyword evidence="4" id="KW-1185">Reference proteome</keyword>
<dbReference type="Pfam" id="PF00589">
    <property type="entry name" value="Phage_integrase"/>
    <property type="match status" value="1"/>
</dbReference>
<proteinExistence type="predicted"/>
<protein>
    <submittedName>
        <fullName evidence="3">Site-specific integrase</fullName>
    </submittedName>
</protein>
<dbReference type="AlphaFoldDB" id="A0A8J6YY33"/>
<evidence type="ECO:0000313" key="3">
    <source>
        <dbReference type="EMBL" id="MBE3638674.1"/>
    </source>
</evidence>
<dbReference type="InterPro" id="IPR013762">
    <property type="entry name" value="Integrase-like_cat_sf"/>
</dbReference>
<dbReference type="Proteomes" id="UP000609121">
    <property type="component" value="Unassembled WGS sequence"/>
</dbReference>
<dbReference type="EMBL" id="JACVXA010000029">
    <property type="protein sequence ID" value="MBE3638674.1"/>
    <property type="molecule type" value="Genomic_DNA"/>
</dbReference>
<dbReference type="GO" id="GO:0003677">
    <property type="term" value="F:DNA binding"/>
    <property type="evidence" value="ECO:0007669"/>
    <property type="project" value="InterPro"/>
</dbReference>